<keyword evidence="3 6" id="KW-1133">Transmembrane helix</keyword>
<reference evidence="8" key="2">
    <citation type="submission" date="2020-12" db="EMBL/GenBank/DDBJ databases">
        <authorList>
            <person name="Kanost M."/>
        </authorList>
    </citation>
    <scope>NUCLEOTIDE SEQUENCE</scope>
</reference>
<evidence type="ECO:0000313" key="9">
    <source>
        <dbReference type="Proteomes" id="UP000791440"/>
    </source>
</evidence>
<dbReference type="AlphaFoldDB" id="A0A922CQL3"/>
<evidence type="ECO:0000259" key="7">
    <source>
        <dbReference type="PROSITE" id="PS50850"/>
    </source>
</evidence>
<keyword evidence="9" id="KW-1185">Reference proteome</keyword>
<dbReference type="InterPro" id="IPR005828">
    <property type="entry name" value="MFS_sugar_transport-like"/>
</dbReference>
<feature type="transmembrane region" description="Helical" evidence="6">
    <location>
        <begin position="203"/>
        <end position="222"/>
    </location>
</feature>
<comment type="caution">
    <text evidence="8">The sequence shown here is derived from an EMBL/GenBank/DDBJ whole genome shotgun (WGS) entry which is preliminary data.</text>
</comment>
<comment type="subcellular location">
    <subcellularLocation>
        <location evidence="1">Membrane</location>
        <topology evidence="1">Multi-pass membrane protein</topology>
    </subcellularLocation>
</comment>
<feature type="transmembrane region" description="Helical" evidence="6">
    <location>
        <begin position="467"/>
        <end position="486"/>
    </location>
</feature>
<dbReference type="PROSITE" id="PS50850">
    <property type="entry name" value="MFS"/>
    <property type="match status" value="1"/>
</dbReference>
<evidence type="ECO:0000256" key="2">
    <source>
        <dbReference type="ARBA" id="ARBA00022692"/>
    </source>
</evidence>
<evidence type="ECO:0000256" key="5">
    <source>
        <dbReference type="SAM" id="MobiDB-lite"/>
    </source>
</evidence>
<dbReference type="Pfam" id="PF00083">
    <property type="entry name" value="Sugar_tr"/>
    <property type="match status" value="1"/>
</dbReference>
<dbReference type="Proteomes" id="UP000791440">
    <property type="component" value="Unassembled WGS sequence"/>
</dbReference>
<keyword evidence="2 6" id="KW-0812">Transmembrane</keyword>
<feature type="transmembrane region" description="Helical" evidence="6">
    <location>
        <begin position="58"/>
        <end position="83"/>
    </location>
</feature>
<feature type="transmembrane region" description="Helical" evidence="6">
    <location>
        <begin position="498"/>
        <end position="519"/>
    </location>
</feature>
<feature type="region of interest" description="Disordered" evidence="5">
    <location>
        <begin position="1"/>
        <end position="20"/>
    </location>
</feature>
<dbReference type="GO" id="GO:0016020">
    <property type="term" value="C:membrane"/>
    <property type="evidence" value="ECO:0007669"/>
    <property type="project" value="UniProtKB-SubCell"/>
</dbReference>
<name>A0A922CQL3_MANSE</name>
<dbReference type="PANTHER" id="PTHR24064">
    <property type="entry name" value="SOLUTE CARRIER FAMILY 22 MEMBER"/>
    <property type="match status" value="1"/>
</dbReference>
<feature type="transmembrane region" description="Helical" evidence="6">
    <location>
        <begin position="439"/>
        <end position="461"/>
    </location>
</feature>
<evidence type="ECO:0000256" key="4">
    <source>
        <dbReference type="ARBA" id="ARBA00023136"/>
    </source>
</evidence>
<evidence type="ECO:0000256" key="1">
    <source>
        <dbReference type="ARBA" id="ARBA00004141"/>
    </source>
</evidence>
<gene>
    <name evidence="8" type="ORF">O3G_MSEX008812</name>
</gene>
<dbReference type="OrthoDB" id="3936150at2759"/>
<dbReference type="GO" id="GO:0022857">
    <property type="term" value="F:transmembrane transporter activity"/>
    <property type="evidence" value="ECO:0007669"/>
    <property type="project" value="InterPro"/>
</dbReference>
<feature type="transmembrane region" description="Helical" evidence="6">
    <location>
        <begin position="381"/>
        <end position="399"/>
    </location>
</feature>
<dbReference type="InterPro" id="IPR036259">
    <property type="entry name" value="MFS_trans_sf"/>
</dbReference>
<feature type="transmembrane region" description="Helical" evidence="6">
    <location>
        <begin position="289"/>
        <end position="310"/>
    </location>
</feature>
<feature type="transmembrane region" description="Helical" evidence="6">
    <location>
        <begin position="405"/>
        <end position="427"/>
    </location>
</feature>
<organism evidence="8 9">
    <name type="scientific">Manduca sexta</name>
    <name type="common">Tobacco hawkmoth</name>
    <name type="synonym">Tobacco hornworm</name>
    <dbReference type="NCBI Taxonomy" id="7130"/>
    <lineage>
        <taxon>Eukaryota</taxon>
        <taxon>Metazoa</taxon>
        <taxon>Ecdysozoa</taxon>
        <taxon>Arthropoda</taxon>
        <taxon>Hexapoda</taxon>
        <taxon>Insecta</taxon>
        <taxon>Pterygota</taxon>
        <taxon>Neoptera</taxon>
        <taxon>Endopterygota</taxon>
        <taxon>Lepidoptera</taxon>
        <taxon>Glossata</taxon>
        <taxon>Ditrysia</taxon>
        <taxon>Bombycoidea</taxon>
        <taxon>Sphingidae</taxon>
        <taxon>Sphinginae</taxon>
        <taxon>Sphingini</taxon>
        <taxon>Manduca</taxon>
    </lineage>
</organism>
<reference evidence="8" key="1">
    <citation type="journal article" date="2016" name="Insect Biochem. Mol. Biol.">
        <title>Multifaceted biological insights from a draft genome sequence of the tobacco hornworm moth, Manduca sexta.</title>
        <authorList>
            <person name="Kanost M.R."/>
            <person name="Arrese E.L."/>
            <person name="Cao X."/>
            <person name="Chen Y.R."/>
            <person name="Chellapilla S."/>
            <person name="Goldsmith M.R."/>
            <person name="Grosse-Wilde E."/>
            <person name="Heckel D.G."/>
            <person name="Herndon N."/>
            <person name="Jiang H."/>
            <person name="Papanicolaou A."/>
            <person name="Qu J."/>
            <person name="Soulages J.L."/>
            <person name="Vogel H."/>
            <person name="Walters J."/>
            <person name="Waterhouse R.M."/>
            <person name="Ahn S.J."/>
            <person name="Almeida F.C."/>
            <person name="An C."/>
            <person name="Aqrawi P."/>
            <person name="Bretschneider A."/>
            <person name="Bryant W.B."/>
            <person name="Bucks S."/>
            <person name="Chao H."/>
            <person name="Chevignon G."/>
            <person name="Christen J.M."/>
            <person name="Clarke D.F."/>
            <person name="Dittmer N.T."/>
            <person name="Ferguson L.C.F."/>
            <person name="Garavelou S."/>
            <person name="Gordon K.H.J."/>
            <person name="Gunaratna R.T."/>
            <person name="Han Y."/>
            <person name="Hauser F."/>
            <person name="He Y."/>
            <person name="Heidel-Fischer H."/>
            <person name="Hirsh A."/>
            <person name="Hu Y."/>
            <person name="Jiang H."/>
            <person name="Kalra D."/>
            <person name="Klinner C."/>
            <person name="Konig C."/>
            <person name="Kovar C."/>
            <person name="Kroll A.R."/>
            <person name="Kuwar S.S."/>
            <person name="Lee S.L."/>
            <person name="Lehman R."/>
            <person name="Li K."/>
            <person name="Li Z."/>
            <person name="Liang H."/>
            <person name="Lovelace S."/>
            <person name="Lu Z."/>
            <person name="Mansfield J.H."/>
            <person name="McCulloch K.J."/>
            <person name="Mathew T."/>
            <person name="Morton B."/>
            <person name="Muzny D.M."/>
            <person name="Neunemann D."/>
            <person name="Ongeri F."/>
            <person name="Pauchet Y."/>
            <person name="Pu L.L."/>
            <person name="Pyrousis I."/>
            <person name="Rao X.J."/>
            <person name="Redding A."/>
            <person name="Roesel C."/>
            <person name="Sanchez-Gracia A."/>
            <person name="Schaack S."/>
            <person name="Shukla A."/>
            <person name="Tetreau G."/>
            <person name="Wang Y."/>
            <person name="Xiong G.H."/>
            <person name="Traut W."/>
            <person name="Walsh T.K."/>
            <person name="Worley K.C."/>
            <person name="Wu D."/>
            <person name="Wu W."/>
            <person name="Wu Y.Q."/>
            <person name="Zhang X."/>
            <person name="Zou Z."/>
            <person name="Zucker H."/>
            <person name="Briscoe A.D."/>
            <person name="Burmester T."/>
            <person name="Clem R.J."/>
            <person name="Feyereisen R."/>
            <person name="Grimmelikhuijzen C.J.P."/>
            <person name="Hamodrakas S.J."/>
            <person name="Hansson B.S."/>
            <person name="Huguet E."/>
            <person name="Jermiin L.S."/>
            <person name="Lan Q."/>
            <person name="Lehman H.K."/>
            <person name="Lorenzen M."/>
            <person name="Merzendorfer H."/>
            <person name="Michalopoulos I."/>
            <person name="Morton D.B."/>
            <person name="Muthukrishnan S."/>
            <person name="Oakeshott J.G."/>
            <person name="Palmer W."/>
            <person name="Park Y."/>
            <person name="Passarelli A.L."/>
            <person name="Rozas J."/>
            <person name="Schwartz L.M."/>
            <person name="Smith W."/>
            <person name="Southgate A."/>
            <person name="Vilcinskas A."/>
            <person name="Vogt R."/>
            <person name="Wang P."/>
            <person name="Werren J."/>
            <person name="Yu X.Q."/>
            <person name="Zhou J.J."/>
            <person name="Brown S.J."/>
            <person name="Scherer S.E."/>
            <person name="Richards S."/>
            <person name="Blissard G.W."/>
        </authorList>
    </citation>
    <scope>NUCLEOTIDE SEQUENCE</scope>
</reference>
<proteinExistence type="predicted"/>
<sequence length="591" mass="66441">MVSRENSVQGPGLQPPGSHTDLEMQEVAKNNGVHHHHRLKDLDDMFPYMGHFGWYQRLLFLLMIPYAFFFAFVYFGQIFMAIVPSEHWCHVPELANLTIEERRSLSIPLADDGTFERCVVYDVDWKKIIQDGVRVPDTKWPTKKCVGQWEFNFTDVPYETIATQQGWVCDRDNYPATAQSIFFCGAIVGGLIFGWVADKYGRVPALVGTNLAGFAGGVGTVFSNSFWSFCLCRFVVGLAYDNCFLIMYIVVVEYVGLKWRTFVANMSIAVYFTFAACLLPWIALAVADWKVYTMIISAPLILAIFTPCIVPESARWLISQGRTEEAIKIMLRCAKVNGNKIPEEILQEFRETAIEMAKAEQENKNYSVLDLFKTPRLRRHSILMVVIWMSIAMVFDGHVRNVASLGLDMFVTFTVATATEFPADLLLTLTLDILGRRWLAFGSMVLSGLFSLLATTVAIGIPSASLAIVGRFAVNISFNIGMQYAAELFPTVVRAQGLALVHISGYVATILVPYIVYMAVIAREIPLLILGVLGIFGGVLCLFLPESMGKEMPQTIQDGEQYGIEQKFWDFPCCMKKESQTNITEKVEQRF</sequence>
<accession>A0A922CQL3</accession>
<evidence type="ECO:0000313" key="8">
    <source>
        <dbReference type="EMBL" id="KAG6454671.1"/>
    </source>
</evidence>
<protein>
    <recommendedName>
        <fullName evidence="7">Major facilitator superfamily (MFS) profile domain-containing protein</fullName>
    </recommendedName>
</protein>
<dbReference type="InterPro" id="IPR020846">
    <property type="entry name" value="MFS_dom"/>
</dbReference>
<dbReference type="SUPFAM" id="SSF103473">
    <property type="entry name" value="MFS general substrate transporter"/>
    <property type="match status" value="1"/>
</dbReference>
<evidence type="ECO:0000256" key="3">
    <source>
        <dbReference type="ARBA" id="ARBA00022989"/>
    </source>
</evidence>
<feature type="transmembrane region" description="Helical" evidence="6">
    <location>
        <begin position="176"/>
        <end position="196"/>
    </location>
</feature>
<dbReference type="Gene3D" id="1.20.1250.20">
    <property type="entry name" value="MFS general substrate transporter like domains"/>
    <property type="match status" value="1"/>
</dbReference>
<evidence type="ECO:0000256" key="6">
    <source>
        <dbReference type="SAM" id="Phobius"/>
    </source>
</evidence>
<feature type="transmembrane region" description="Helical" evidence="6">
    <location>
        <begin position="525"/>
        <end position="544"/>
    </location>
</feature>
<feature type="domain" description="Major facilitator superfamily (MFS) profile" evidence="7">
    <location>
        <begin position="60"/>
        <end position="549"/>
    </location>
</feature>
<dbReference type="EMBL" id="JH668472">
    <property type="protein sequence ID" value="KAG6454671.1"/>
    <property type="molecule type" value="Genomic_DNA"/>
</dbReference>
<feature type="transmembrane region" description="Helical" evidence="6">
    <location>
        <begin position="234"/>
        <end position="255"/>
    </location>
</feature>
<feature type="transmembrane region" description="Helical" evidence="6">
    <location>
        <begin position="262"/>
        <end position="283"/>
    </location>
</feature>
<keyword evidence="4 6" id="KW-0472">Membrane</keyword>